<proteinExistence type="predicted"/>
<evidence type="ECO:0000313" key="1">
    <source>
        <dbReference type="EMBL" id="JAD50455.1"/>
    </source>
</evidence>
<reference evidence="1" key="1">
    <citation type="submission" date="2014-09" db="EMBL/GenBank/DDBJ databases">
        <authorList>
            <person name="Magalhaes I.L.F."/>
            <person name="Oliveira U."/>
            <person name="Santos F.R."/>
            <person name="Vidigal T.H.D.A."/>
            <person name="Brescovit A.D."/>
            <person name="Santos A.J."/>
        </authorList>
    </citation>
    <scope>NUCLEOTIDE SEQUENCE</scope>
    <source>
        <tissue evidence="1">Shoot tissue taken approximately 20 cm above the soil surface</tissue>
    </source>
</reference>
<protein>
    <submittedName>
        <fullName evidence="1">Uncharacterized protein</fullName>
    </submittedName>
</protein>
<dbReference type="AlphaFoldDB" id="A0A0A9AND8"/>
<dbReference type="EMBL" id="GBRH01247440">
    <property type="protein sequence ID" value="JAD50455.1"/>
    <property type="molecule type" value="Transcribed_RNA"/>
</dbReference>
<sequence>MVSPNLLTHGMQIPHIADIFSCFKICICTLLSPRMLSELGPV</sequence>
<reference evidence="1" key="2">
    <citation type="journal article" date="2015" name="Data Brief">
        <title>Shoot transcriptome of the giant reed, Arundo donax.</title>
        <authorList>
            <person name="Barrero R.A."/>
            <person name="Guerrero F.D."/>
            <person name="Moolhuijzen P."/>
            <person name="Goolsby J.A."/>
            <person name="Tidwell J."/>
            <person name="Bellgard S.E."/>
            <person name="Bellgard M.I."/>
        </authorList>
    </citation>
    <scope>NUCLEOTIDE SEQUENCE</scope>
    <source>
        <tissue evidence="1">Shoot tissue taken approximately 20 cm above the soil surface</tissue>
    </source>
</reference>
<name>A0A0A9AND8_ARUDO</name>
<organism evidence="1">
    <name type="scientific">Arundo donax</name>
    <name type="common">Giant reed</name>
    <name type="synonym">Donax arundinaceus</name>
    <dbReference type="NCBI Taxonomy" id="35708"/>
    <lineage>
        <taxon>Eukaryota</taxon>
        <taxon>Viridiplantae</taxon>
        <taxon>Streptophyta</taxon>
        <taxon>Embryophyta</taxon>
        <taxon>Tracheophyta</taxon>
        <taxon>Spermatophyta</taxon>
        <taxon>Magnoliopsida</taxon>
        <taxon>Liliopsida</taxon>
        <taxon>Poales</taxon>
        <taxon>Poaceae</taxon>
        <taxon>PACMAD clade</taxon>
        <taxon>Arundinoideae</taxon>
        <taxon>Arundineae</taxon>
        <taxon>Arundo</taxon>
    </lineage>
</organism>
<accession>A0A0A9AND8</accession>